<accession>A0A2D2DGE7</accession>
<proteinExistence type="predicted"/>
<dbReference type="RefSeq" id="WP_099873997.1">
    <property type="nucleotide sequence ID" value="NZ_CP024608.1"/>
</dbReference>
<dbReference type="KEGG" id="mass:CR152_05355"/>
<evidence type="ECO:0000313" key="2">
    <source>
        <dbReference type="Proteomes" id="UP000229897"/>
    </source>
</evidence>
<protein>
    <submittedName>
        <fullName evidence="1">Uncharacterized protein</fullName>
    </submittedName>
</protein>
<organism evidence="1 2">
    <name type="scientific">Massilia violaceinigra</name>
    <dbReference type="NCBI Taxonomy" id="2045208"/>
    <lineage>
        <taxon>Bacteria</taxon>
        <taxon>Pseudomonadati</taxon>
        <taxon>Pseudomonadota</taxon>
        <taxon>Betaproteobacteria</taxon>
        <taxon>Burkholderiales</taxon>
        <taxon>Oxalobacteraceae</taxon>
        <taxon>Telluria group</taxon>
        <taxon>Massilia</taxon>
    </lineage>
</organism>
<name>A0A2D2DGE7_9BURK</name>
<dbReference type="OrthoDB" id="8757580at2"/>
<dbReference type="EMBL" id="CP024608">
    <property type="protein sequence ID" value="ATQ74009.1"/>
    <property type="molecule type" value="Genomic_DNA"/>
</dbReference>
<gene>
    <name evidence="1" type="ORF">CR152_05355</name>
</gene>
<dbReference type="AlphaFoldDB" id="A0A2D2DGE7"/>
<keyword evidence="2" id="KW-1185">Reference proteome</keyword>
<reference evidence="1" key="1">
    <citation type="submission" date="2017-10" db="EMBL/GenBank/DDBJ databases">
        <title>Massilia psychrophilum sp. nov., a novel purple-pigmented bacterium isolated from Tianshan glacier, Xinjiang Municipality, China.</title>
        <authorList>
            <person name="Wang H."/>
        </authorList>
    </citation>
    <scope>NUCLEOTIDE SEQUENCE [LARGE SCALE GENOMIC DNA]</scope>
    <source>
        <strain evidence="1">B2</strain>
    </source>
</reference>
<dbReference type="Proteomes" id="UP000229897">
    <property type="component" value="Chromosome"/>
</dbReference>
<evidence type="ECO:0000313" key="1">
    <source>
        <dbReference type="EMBL" id="ATQ74009.1"/>
    </source>
</evidence>
<sequence>MTIRPGRVPMKLVFELKEALRHDPKRIELAQALTLDESRPGMGLRGRFGLFASQQWWDHIEQGKMPRRLVSGVISRVYISGQNETVNNTIDLVTPEGVVRGEAIYVNRRADLALFQVGHRADILYALDELKHQPAPDGGVNYSRVALEVAVSLHPA</sequence>